<dbReference type="CDD" id="cd02972">
    <property type="entry name" value="DsbA_family"/>
    <property type="match status" value="1"/>
</dbReference>
<dbReference type="PANTHER" id="PTHR13887">
    <property type="entry name" value="GLUTATHIONE S-TRANSFERASE KAPPA"/>
    <property type="match status" value="1"/>
</dbReference>
<proteinExistence type="inferred from homology"/>
<comment type="similarity">
    <text evidence="1">Belongs to the thioredoxin family. DsbA subfamily.</text>
</comment>
<evidence type="ECO:0000313" key="3">
    <source>
        <dbReference type="EMBL" id="VEP15688.1"/>
    </source>
</evidence>
<evidence type="ECO:0000313" key="4">
    <source>
        <dbReference type="Proteomes" id="UP000320055"/>
    </source>
</evidence>
<dbReference type="AlphaFoldDB" id="A0A563VW55"/>
<feature type="domain" description="Thioredoxin-like fold" evidence="2">
    <location>
        <begin position="14"/>
        <end position="160"/>
    </location>
</feature>
<dbReference type="Proteomes" id="UP000320055">
    <property type="component" value="Unassembled WGS sequence"/>
</dbReference>
<accession>A0A563VW55</accession>
<dbReference type="InterPro" id="IPR012336">
    <property type="entry name" value="Thioredoxin-like_fold"/>
</dbReference>
<organism evidence="3 4">
    <name type="scientific">Hyella patelloides LEGE 07179</name>
    <dbReference type="NCBI Taxonomy" id="945734"/>
    <lineage>
        <taxon>Bacteria</taxon>
        <taxon>Bacillati</taxon>
        <taxon>Cyanobacteriota</taxon>
        <taxon>Cyanophyceae</taxon>
        <taxon>Pleurocapsales</taxon>
        <taxon>Hyellaceae</taxon>
        <taxon>Hyella</taxon>
    </lineage>
</organism>
<dbReference type="Pfam" id="PF13462">
    <property type="entry name" value="Thioredoxin_4"/>
    <property type="match status" value="1"/>
</dbReference>
<dbReference type="SUPFAM" id="SSF52833">
    <property type="entry name" value="Thioredoxin-like"/>
    <property type="match status" value="1"/>
</dbReference>
<sequence>MIEINPTEIPTLRQNEHTLGAPTTALVLMEYGDYQCSQSGQAYSTIEKIQQQLGDRFCFIFRHFPQSKIHPQSFKAAETAEAAGAQGKFWEMHSMLFENQQALEDGDLIEYVNRLQLDIPRVLRELSDHLYRSRIQEDIDSGIEHGVKQTPTFFIGIRQEGTQNLDVLLMQILKTIADNN</sequence>
<dbReference type="Gene3D" id="3.40.30.10">
    <property type="entry name" value="Glutaredoxin"/>
    <property type="match status" value="1"/>
</dbReference>
<reference evidence="3 4" key="1">
    <citation type="submission" date="2019-01" db="EMBL/GenBank/DDBJ databases">
        <authorList>
            <person name="Brito A."/>
        </authorList>
    </citation>
    <scope>NUCLEOTIDE SEQUENCE [LARGE SCALE GENOMIC DNA]</scope>
    <source>
        <strain evidence="3">1</strain>
    </source>
</reference>
<dbReference type="PANTHER" id="PTHR13887:SF55">
    <property type="entry name" value="SLR0313 PROTEIN"/>
    <property type="match status" value="1"/>
</dbReference>
<protein>
    <submittedName>
        <fullName evidence="3">Protein-disulfide isomerase</fullName>
    </submittedName>
</protein>
<dbReference type="EMBL" id="CAACVJ010000290">
    <property type="protein sequence ID" value="VEP15688.1"/>
    <property type="molecule type" value="Genomic_DNA"/>
</dbReference>
<dbReference type="OrthoDB" id="117402at2"/>
<dbReference type="InterPro" id="IPR036249">
    <property type="entry name" value="Thioredoxin-like_sf"/>
</dbReference>
<evidence type="ECO:0000256" key="1">
    <source>
        <dbReference type="ARBA" id="ARBA00005791"/>
    </source>
</evidence>
<keyword evidence="3" id="KW-0413">Isomerase</keyword>
<dbReference type="GO" id="GO:0016853">
    <property type="term" value="F:isomerase activity"/>
    <property type="evidence" value="ECO:0007669"/>
    <property type="project" value="UniProtKB-KW"/>
</dbReference>
<evidence type="ECO:0000259" key="2">
    <source>
        <dbReference type="Pfam" id="PF13462"/>
    </source>
</evidence>
<gene>
    <name evidence="3" type="ORF">H1P_360023</name>
</gene>
<name>A0A563VW55_9CYAN</name>
<keyword evidence="4" id="KW-1185">Reference proteome</keyword>
<dbReference type="RefSeq" id="WP_144865641.1">
    <property type="nucleotide sequence ID" value="NZ_LR213796.1"/>
</dbReference>